<comment type="function">
    <text evidence="10">Mitochondrial membrane ATP synthase (F(1)F(0) ATP synthase or Complex V) produces ATP from ADP in the presence of a proton gradient across the membrane which is generated by electron transport complexes of the respiratory chain. F-type ATPases consist of two structural domains, F(1) - containing the extramembraneous catalytic core, and F(0) - containing the membrane proton channel, linked together by a central stalk and a peripheral stalk. During catalysis, ATP synthesis in the catalytic domain of F(1) is coupled via a rotary mechanism of the central stalk subunits to proton translocation.</text>
</comment>
<keyword evidence="9 10" id="KW-0472">Membrane</keyword>
<organism evidence="12 13">
    <name type="scientific">Candidula unifasciata</name>
    <dbReference type="NCBI Taxonomy" id="100452"/>
    <lineage>
        <taxon>Eukaryota</taxon>
        <taxon>Metazoa</taxon>
        <taxon>Spiralia</taxon>
        <taxon>Lophotrochozoa</taxon>
        <taxon>Mollusca</taxon>
        <taxon>Gastropoda</taxon>
        <taxon>Heterobranchia</taxon>
        <taxon>Euthyneura</taxon>
        <taxon>Panpulmonata</taxon>
        <taxon>Eupulmonata</taxon>
        <taxon>Stylommatophora</taxon>
        <taxon>Helicina</taxon>
        <taxon>Helicoidea</taxon>
        <taxon>Geomitridae</taxon>
        <taxon>Candidula</taxon>
    </lineage>
</organism>
<evidence type="ECO:0000256" key="9">
    <source>
        <dbReference type="ARBA" id="ARBA00023136"/>
    </source>
</evidence>
<keyword evidence="3 10" id="KW-0813">Transport</keyword>
<dbReference type="InterPro" id="IPR008689">
    <property type="entry name" value="ATP_synth_F0_dsu_mt"/>
</dbReference>
<dbReference type="AlphaFoldDB" id="A0A8S3ZLE7"/>
<accession>A0A8S3ZLE7</accession>
<evidence type="ECO:0000256" key="1">
    <source>
        <dbReference type="ARBA" id="ARBA00004273"/>
    </source>
</evidence>
<proteinExistence type="inferred from homology"/>
<evidence type="ECO:0000256" key="11">
    <source>
        <dbReference type="SAM" id="MobiDB-lite"/>
    </source>
</evidence>
<evidence type="ECO:0000256" key="8">
    <source>
        <dbReference type="ARBA" id="ARBA00023128"/>
    </source>
</evidence>
<comment type="caution">
    <text evidence="12">The sequence shown here is derived from an EMBL/GenBank/DDBJ whole genome shotgun (WGS) entry which is preliminary data.</text>
</comment>
<dbReference type="EMBL" id="CAJHNH020003968">
    <property type="protein sequence ID" value="CAG5130327.1"/>
    <property type="molecule type" value="Genomic_DNA"/>
</dbReference>
<dbReference type="Gene3D" id="6.10.280.70">
    <property type="match status" value="1"/>
</dbReference>
<protein>
    <recommendedName>
        <fullName evidence="10">ATP synthase subunit d, mitochondrial</fullName>
    </recommendedName>
</protein>
<feature type="region of interest" description="Disordered" evidence="11">
    <location>
        <begin position="154"/>
        <end position="176"/>
    </location>
</feature>
<evidence type="ECO:0000256" key="6">
    <source>
        <dbReference type="ARBA" id="ARBA00022792"/>
    </source>
</evidence>
<evidence type="ECO:0000256" key="2">
    <source>
        <dbReference type="ARBA" id="ARBA00006842"/>
    </source>
</evidence>
<evidence type="ECO:0000256" key="3">
    <source>
        <dbReference type="ARBA" id="ARBA00022448"/>
    </source>
</evidence>
<feature type="compositionally biased region" description="Basic and acidic residues" evidence="11">
    <location>
        <begin position="159"/>
        <end position="176"/>
    </location>
</feature>
<gene>
    <name evidence="12" type="ORF">CUNI_LOCUS15885</name>
</gene>
<dbReference type="InterPro" id="IPR036228">
    <property type="entry name" value="ATP_synth_F0_dsu_sf_mt"/>
</dbReference>
<reference evidence="12" key="1">
    <citation type="submission" date="2021-04" db="EMBL/GenBank/DDBJ databases">
        <authorList>
            <consortium name="Molecular Ecology Group"/>
        </authorList>
    </citation>
    <scope>NUCLEOTIDE SEQUENCE</scope>
</reference>
<keyword evidence="7 10" id="KW-0406">Ion transport</keyword>
<evidence type="ECO:0000256" key="5">
    <source>
        <dbReference type="ARBA" id="ARBA00022781"/>
    </source>
</evidence>
<evidence type="ECO:0000256" key="4">
    <source>
        <dbReference type="ARBA" id="ARBA00022547"/>
    </source>
</evidence>
<sequence>MASKAVKRVSSSAVDWARFAAVIPKVQIDTLRNIKTKHDTFLNKVHQLPENLPKIDFSGYKSRLPDPSMADRFQKAYEALSIPYPVDKDHFLQKVEAEREEQDKVVKQIVTFVQKEIDGNRTFISKIDTLPKYQDYTRESFVYYFPDTGFDPQRPTIWPHHEEDQPYVRKEGEDHH</sequence>
<keyword evidence="5 10" id="KW-0375">Hydrogen ion transport</keyword>
<comment type="subcellular location">
    <subcellularLocation>
        <location evidence="1 10">Mitochondrion inner membrane</location>
    </subcellularLocation>
</comment>
<dbReference type="PANTHER" id="PTHR12700">
    <property type="entry name" value="ATP SYNTHASE SUBUNIT D, MITOCHONDRIAL"/>
    <property type="match status" value="1"/>
</dbReference>
<evidence type="ECO:0000256" key="7">
    <source>
        <dbReference type="ARBA" id="ARBA00023065"/>
    </source>
</evidence>
<evidence type="ECO:0000313" key="13">
    <source>
        <dbReference type="Proteomes" id="UP000678393"/>
    </source>
</evidence>
<comment type="similarity">
    <text evidence="2 10">Belongs to the ATPase d subunit family.</text>
</comment>
<keyword evidence="6 10" id="KW-0999">Mitochondrion inner membrane</keyword>
<dbReference type="GO" id="GO:0015078">
    <property type="term" value="F:proton transmembrane transporter activity"/>
    <property type="evidence" value="ECO:0007669"/>
    <property type="project" value="InterPro"/>
</dbReference>
<keyword evidence="13" id="KW-1185">Reference proteome</keyword>
<dbReference type="GO" id="GO:0015986">
    <property type="term" value="P:proton motive force-driven ATP synthesis"/>
    <property type="evidence" value="ECO:0007669"/>
    <property type="project" value="UniProtKB-UniRule"/>
</dbReference>
<dbReference type="OrthoDB" id="35799at2759"/>
<dbReference type="GO" id="GO:0005743">
    <property type="term" value="C:mitochondrial inner membrane"/>
    <property type="evidence" value="ECO:0007669"/>
    <property type="project" value="UniProtKB-SubCell"/>
</dbReference>
<dbReference type="Proteomes" id="UP000678393">
    <property type="component" value="Unassembled WGS sequence"/>
</dbReference>
<dbReference type="PIRSF" id="PIRSF005514">
    <property type="entry name" value="ATPase_F0_D_mt"/>
    <property type="match status" value="1"/>
</dbReference>
<name>A0A8S3ZLE7_9EUPU</name>
<keyword evidence="4" id="KW-0138">CF(0)</keyword>
<dbReference type="SUPFAM" id="SSF161065">
    <property type="entry name" value="ATP synthase D chain-like"/>
    <property type="match status" value="1"/>
</dbReference>
<dbReference type="Pfam" id="PF05873">
    <property type="entry name" value="Mt_ATP-synt_D"/>
    <property type="match status" value="1"/>
</dbReference>
<dbReference type="GO" id="GO:0045259">
    <property type="term" value="C:proton-transporting ATP synthase complex"/>
    <property type="evidence" value="ECO:0007669"/>
    <property type="project" value="UniProtKB-KW"/>
</dbReference>
<evidence type="ECO:0000256" key="10">
    <source>
        <dbReference type="PIRNR" id="PIRNR005514"/>
    </source>
</evidence>
<keyword evidence="8 10" id="KW-0496">Mitochondrion</keyword>
<evidence type="ECO:0000313" key="12">
    <source>
        <dbReference type="EMBL" id="CAG5130327.1"/>
    </source>
</evidence>